<evidence type="ECO:0000256" key="1">
    <source>
        <dbReference type="SAM" id="MobiDB-lite"/>
    </source>
</evidence>
<name>A0ABU0MIG1_9PROT</name>
<gene>
    <name evidence="2" type="ORF">QO018_002093</name>
</gene>
<evidence type="ECO:0008006" key="4">
    <source>
        <dbReference type="Google" id="ProtNLM"/>
    </source>
</evidence>
<reference evidence="2 3" key="1">
    <citation type="submission" date="2023-07" db="EMBL/GenBank/DDBJ databases">
        <title>Genomic Encyclopedia of Type Strains, Phase IV (KMG-IV): sequencing the most valuable type-strain genomes for metagenomic binning, comparative biology and taxonomic classification.</title>
        <authorList>
            <person name="Goeker M."/>
        </authorList>
    </citation>
    <scope>NUCLEOTIDE SEQUENCE [LARGE SCALE GENOMIC DNA]</scope>
    <source>
        <strain evidence="2 3">DSM 19922</strain>
    </source>
</reference>
<dbReference type="Proteomes" id="UP001244552">
    <property type="component" value="Unassembled WGS sequence"/>
</dbReference>
<comment type="caution">
    <text evidence="2">The sequence shown here is derived from an EMBL/GenBank/DDBJ whole genome shotgun (WGS) entry which is preliminary data.</text>
</comment>
<dbReference type="EMBL" id="JAUSVU010000006">
    <property type="protein sequence ID" value="MDQ0533242.1"/>
    <property type="molecule type" value="Genomic_DNA"/>
</dbReference>
<protein>
    <recommendedName>
        <fullName evidence="4">Dodecin domain-containing protein</fullName>
    </recommendedName>
</protein>
<accession>A0ABU0MIG1</accession>
<proteinExistence type="predicted"/>
<feature type="region of interest" description="Disordered" evidence="1">
    <location>
        <begin position="1"/>
        <end position="21"/>
    </location>
</feature>
<dbReference type="RefSeq" id="WP_209981703.1">
    <property type="nucleotide sequence ID" value="NZ_JAGINO010000006.1"/>
</dbReference>
<evidence type="ECO:0000313" key="2">
    <source>
        <dbReference type="EMBL" id="MDQ0533242.1"/>
    </source>
</evidence>
<sequence>MVQRHPRFQPGPSSGRLDGFSERGAHELARRIRAAWAKVGWDVEVRVERIASEELDDGRSIAHYTVRSDLMNGLAQRRRDESAQPDRRAA</sequence>
<keyword evidence="3" id="KW-1185">Reference proteome</keyword>
<evidence type="ECO:0000313" key="3">
    <source>
        <dbReference type="Proteomes" id="UP001244552"/>
    </source>
</evidence>
<organism evidence="2 3">
    <name type="scientific">Azospirillum picis</name>
    <dbReference type="NCBI Taxonomy" id="488438"/>
    <lineage>
        <taxon>Bacteria</taxon>
        <taxon>Pseudomonadati</taxon>
        <taxon>Pseudomonadota</taxon>
        <taxon>Alphaproteobacteria</taxon>
        <taxon>Rhodospirillales</taxon>
        <taxon>Azospirillaceae</taxon>
        <taxon>Azospirillum</taxon>
    </lineage>
</organism>